<evidence type="ECO:0000256" key="3">
    <source>
        <dbReference type="ARBA" id="ARBA00022679"/>
    </source>
</evidence>
<proteinExistence type="inferred from homology"/>
<dbReference type="GO" id="GO:0003723">
    <property type="term" value="F:RNA binding"/>
    <property type="evidence" value="ECO:0007669"/>
    <property type="project" value="InterPro"/>
</dbReference>
<evidence type="ECO:0000256" key="1">
    <source>
        <dbReference type="ARBA" id="ARBA00007228"/>
    </source>
</evidence>
<feature type="domain" description="RNA 2-O ribose methyltransferase substrate binding" evidence="4">
    <location>
        <begin position="2"/>
        <end position="63"/>
    </location>
</feature>
<organism evidence="5 6">
    <name type="scientific">Saccharomonospora viridis</name>
    <dbReference type="NCBI Taxonomy" id="1852"/>
    <lineage>
        <taxon>Bacteria</taxon>
        <taxon>Bacillati</taxon>
        <taxon>Actinomycetota</taxon>
        <taxon>Actinomycetes</taxon>
        <taxon>Pseudonocardiales</taxon>
        <taxon>Pseudonocardiaceae</taxon>
        <taxon>Saccharomonospora</taxon>
    </lineage>
</organism>
<sequence>MREALRYGRVHELFVTEAAAQRHAELVADAPSVSMINDRAAELLSETVSPQGIVAVCDTVTVDLSAALTGRPRLVAVLVNIADPGNAGTVLRVADAAGADAVIFAGSCVDVHNGKCVRASTGSLFHLPVVAEPDVHRVLDACVAAGLTTVAAHGYAEADLTTAEQLDGPTAWLFGNEAHGLPEDVLARAEHTVRVPLYGKAESLNLATAAAVCLYTTAVRHRS</sequence>
<dbReference type="InterPro" id="IPR029028">
    <property type="entry name" value="Alpha/beta_knot_MTases"/>
</dbReference>
<protein>
    <submittedName>
        <fullName evidence="5">RNA methyltransferase</fullName>
    </submittedName>
</protein>
<gene>
    <name evidence="5" type="ORF">MINT15_38940</name>
</gene>
<comment type="caution">
    <text evidence="5">The sequence shown here is derived from an EMBL/GenBank/DDBJ whole genome shotgun (WGS) entry which is preliminary data.</text>
</comment>
<dbReference type="Gene3D" id="3.40.1280.10">
    <property type="match status" value="1"/>
</dbReference>
<dbReference type="Gene3D" id="3.30.1330.30">
    <property type="match status" value="1"/>
</dbReference>
<dbReference type="AlphaFoldDB" id="A0A837D5L3"/>
<reference evidence="5 6" key="1">
    <citation type="submission" date="2014-10" db="EMBL/GenBank/DDBJ databases">
        <title>Genome sequence of Micropolyspora internatus JCM3315.</title>
        <authorList>
            <person name="Shin S.-K."/>
            <person name="Yi H."/>
        </authorList>
    </citation>
    <scope>NUCLEOTIDE SEQUENCE [LARGE SCALE GENOMIC DNA]</scope>
    <source>
        <strain evidence="5 6">JCM 3315</strain>
    </source>
</reference>
<evidence type="ECO:0000259" key="4">
    <source>
        <dbReference type="SMART" id="SM00967"/>
    </source>
</evidence>
<dbReference type="SUPFAM" id="SSF75217">
    <property type="entry name" value="alpha/beta knot"/>
    <property type="match status" value="1"/>
</dbReference>
<keyword evidence="2 5" id="KW-0489">Methyltransferase</keyword>
<evidence type="ECO:0000256" key="2">
    <source>
        <dbReference type="ARBA" id="ARBA00022603"/>
    </source>
</evidence>
<dbReference type="GO" id="GO:0008173">
    <property type="term" value="F:RNA methyltransferase activity"/>
    <property type="evidence" value="ECO:0007669"/>
    <property type="project" value="InterPro"/>
</dbReference>
<comment type="similarity">
    <text evidence="1">Belongs to the class IV-like SAM-binding methyltransferase superfamily. RNA methyltransferase TrmH family.</text>
</comment>
<dbReference type="CDD" id="cd18095">
    <property type="entry name" value="SpoU-like_rRNA-MTase"/>
    <property type="match status" value="1"/>
</dbReference>
<dbReference type="SUPFAM" id="SSF55315">
    <property type="entry name" value="L30e-like"/>
    <property type="match status" value="1"/>
</dbReference>
<keyword evidence="3 5" id="KW-0808">Transferase</keyword>
<name>A0A837D5L3_9PSEU</name>
<dbReference type="InterPro" id="IPR029064">
    <property type="entry name" value="Ribosomal_eL30-like_sf"/>
</dbReference>
<dbReference type="InterPro" id="IPR001537">
    <property type="entry name" value="SpoU_MeTrfase"/>
</dbReference>
<dbReference type="PANTHER" id="PTHR43191:SF2">
    <property type="entry name" value="RRNA METHYLTRANSFERASE 3, MITOCHONDRIAL"/>
    <property type="match status" value="1"/>
</dbReference>
<dbReference type="InterPro" id="IPR029026">
    <property type="entry name" value="tRNA_m1G_MTases_N"/>
</dbReference>
<dbReference type="EMBL" id="JRZE01000008">
    <property type="protein sequence ID" value="KHF42088.1"/>
    <property type="molecule type" value="Genomic_DNA"/>
</dbReference>
<dbReference type="GO" id="GO:0032259">
    <property type="term" value="P:methylation"/>
    <property type="evidence" value="ECO:0007669"/>
    <property type="project" value="UniProtKB-KW"/>
</dbReference>
<dbReference type="PANTHER" id="PTHR43191">
    <property type="entry name" value="RRNA METHYLTRANSFERASE 3"/>
    <property type="match status" value="1"/>
</dbReference>
<dbReference type="Pfam" id="PF00588">
    <property type="entry name" value="SpoU_methylase"/>
    <property type="match status" value="1"/>
</dbReference>
<dbReference type="InterPro" id="IPR013123">
    <property type="entry name" value="SpoU_subst-bd"/>
</dbReference>
<evidence type="ECO:0000313" key="5">
    <source>
        <dbReference type="EMBL" id="KHF42088.1"/>
    </source>
</evidence>
<evidence type="ECO:0000313" key="6">
    <source>
        <dbReference type="Proteomes" id="UP000030848"/>
    </source>
</evidence>
<dbReference type="GO" id="GO:0005737">
    <property type="term" value="C:cytoplasm"/>
    <property type="evidence" value="ECO:0007669"/>
    <property type="project" value="UniProtKB-ARBA"/>
</dbReference>
<dbReference type="Pfam" id="PF08032">
    <property type="entry name" value="SpoU_sub_bind"/>
    <property type="match status" value="1"/>
</dbReference>
<dbReference type="GO" id="GO:0006396">
    <property type="term" value="P:RNA processing"/>
    <property type="evidence" value="ECO:0007669"/>
    <property type="project" value="InterPro"/>
</dbReference>
<dbReference type="InterPro" id="IPR051259">
    <property type="entry name" value="rRNA_Methyltransferase"/>
</dbReference>
<dbReference type="Proteomes" id="UP000030848">
    <property type="component" value="Unassembled WGS sequence"/>
</dbReference>
<dbReference type="SMART" id="SM00967">
    <property type="entry name" value="SpoU_sub_bind"/>
    <property type="match status" value="1"/>
</dbReference>
<accession>A0A837D5L3</accession>